<dbReference type="InterPro" id="IPR010941">
    <property type="entry name" value="PhaC_N"/>
</dbReference>
<proteinExistence type="predicted"/>
<keyword evidence="5" id="KW-1185">Reference proteome</keyword>
<keyword evidence="1" id="KW-0808">Transferase</keyword>
<dbReference type="Proteomes" id="UP001642485">
    <property type="component" value="Chromosome"/>
</dbReference>
<evidence type="ECO:0000313" key="5">
    <source>
        <dbReference type="Proteomes" id="UP001642485"/>
    </source>
</evidence>
<dbReference type="PANTHER" id="PTHR36837">
    <property type="entry name" value="POLY(3-HYDROXYALKANOATE) POLYMERASE SUBUNIT PHAC"/>
    <property type="match status" value="1"/>
</dbReference>
<evidence type="ECO:0000313" key="4">
    <source>
        <dbReference type="EMBL" id="CAK9120210.1"/>
    </source>
</evidence>
<evidence type="ECO:0000256" key="1">
    <source>
        <dbReference type="ARBA" id="ARBA00022679"/>
    </source>
</evidence>
<dbReference type="RefSeq" id="WP_232203647.1">
    <property type="nucleotide sequence ID" value="NZ_OY974080.1"/>
</dbReference>
<dbReference type="InterPro" id="IPR051321">
    <property type="entry name" value="PHA/PHB_synthase"/>
</dbReference>
<sequence length="133" mass="15621">MIEQFWANPEKFCKLNVEYIDKLRELTANSFAKFVGSPAKAVFSPDNRDKRFKDSSWEDNAYFDFVKQYYLLSSEWLKKNIEQYELSNDLKQHLEFVTKHFIDAFSPSNFAFCNPKVLRETLESGGQNLVQGL</sequence>
<feature type="domain" description="Poly-beta-hydroxybutyrate polymerase N-terminal" evidence="3">
    <location>
        <begin position="48"/>
        <end position="133"/>
    </location>
</feature>
<organism evidence="4 5">
    <name type="scientific">Rickettsia helvetica</name>
    <dbReference type="NCBI Taxonomy" id="35789"/>
    <lineage>
        <taxon>Bacteria</taxon>
        <taxon>Pseudomonadati</taxon>
        <taxon>Pseudomonadota</taxon>
        <taxon>Alphaproteobacteria</taxon>
        <taxon>Rickettsiales</taxon>
        <taxon>Rickettsiaceae</taxon>
        <taxon>Rickettsieae</taxon>
        <taxon>Rickettsia</taxon>
        <taxon>spotted fever group</taxon>
    </lineage>
</organism>
<evidence type="ECO:0000256" key="2">
    <source>
        <dbReference type="ARBA" id="ARBA00023315"/>
    </source>
</evidence>
<protein>
    <submittedName>
        <fullName evidence="4">Poly-beta-hydroxybutyrate polymerase (PhaC) N-terminus</fullName>
    </submittedName>
</protein>
<dbReference type="EMBL" id="OZ018776">
    <property type="protein sequence ID" value="CAK9120210.1"/>
    <property type="molecule type" value="Genomic_DNA"/>
</dbReference>
<gene>
    <name evidence="4" type="ORF">OB144RH_02075</name>
</gene>
<keyword evidence="2" id="KW-0012">Acyltransferase</keyword>
<accession>A0ABP0T432</accession>
<dbReference type="PANTHER" id="PTHR36837:SF5">
    <property type="entry name" value="POLY-3-HYDROXYBUTYRATE SYNTHASE"/>
    <property type="match status" value="1"/>
</dbReference>
<reference evidence="4 5" key="1">
    <citation type="submission" date="2024-02" db="EMBL/GenBank/DDBJ databases">
        <authorList>
            <person name="Nijsse B."/>
            <person name="Sprong H."/>
        </authorList>
    </citation>
    <scope>NUCLEOTIDE SEQUENCE [LARGE SCALE GENOMIC DNA]</scope>
    <source>
        <strain evidence="4">OB144</strain>
    </source>
</reference>
<name>A0ABP0T432_RICHE</name>
<dbReference type="Pfam" id="PF07167">
    <property type="entry name" value="PhaC_N"/>
    <property type="match status" value="1"/>
</dbReference>
<evidence type="ECO:0000259" key="3">
    <source>
        <dbReference type="Pfam" id="PF07167"/>
    </source>
</evidence>